<dbReference type="EMBL" id="JAPNKE010000002">
    <property type="protein sequence ID" value="MCY1004462.1"/>
    <property type="molecule type" value="Genomic_DNA"/>
</dbReference>
<keyword evidence="3" id="KW-1185">Reference proteome</keyword>
<accession>A0A9X3EI45</accession>
<evidence type="ECO:0000313" key="2">
    <source>
        <dbReference type="EMBL" id="MCY1004462.1"/>
    </source>
</evidence>
<gene>
    <name evidence="2" type="ORF">OV079_02530</name>
</gene>
<proteinExistence type="predicted"/>
<feature type="compositionally biased region" description="Basic and acidic residues" evidence="1">
    <location>
        <begin position="27"/>
        <end position="36"/>
    </location>
</feature>
<organism evidence="2 3">
    <name type="scientific">Nannocystis pusilla</name>
    <dbReference type="NCBI Taxonomy" id="889268"/>
    <lineage>
        <taxon>Bacteria</taxon>
        <taxon>Pseudomonadati</taxon>
        <taxon>Myxococcota</taxon>
        <taxon>Polyangia</taxon>
        <taxon>Nannocystales</taxon>
        <taxon>Nannocystaceae</taxon>
        <taxon>Nannocystis</taxon>
    </lineage>
</organism>
<protein>
    <submittedName>
        <fullName evidence="2">Uncharacterized protein</fullName>
    </submittedName>
</protein>
<name>A0A9X3EI45_9BACT</name>
<feature type="region of interest" description="Disordered" evidence="1">
    <location>
        <begin position="1"/>
        <end position="47"/>
    </location>
</feature>
<dbReference type="AlphaFoldDB" id="A0A9X3EI45"/>
<evidence type="ECO:0000313" key="3">
    <source>
        <dbReference type="Proteomes" id="UP001150924"/>
    </source>
</evidence>
<dbReference type="RefSeq" id="WP_267766012.1">
    <property type="nucleotide sequence ID" value="NZ_JAPNKE010000002.1"/>
</dbReference>
<evidence type="ECO:0000256" key="1">
    <source>
        <dbReference type="SAM" id="MobiDB-lite"/>
    </source>
</evidence>
<sequence>MQQDGRRRRVGVEPHAGAGDLDVALVVDRDGKRVPEDDPPPPATQRAPRVVVSLHVDPIAAHEIVGVEHVAGVGRLLVEVAEALHRREQGVAALVADHSESARQQRRQGERLAGTRAGLREARKPALAQVDELRRGAVELALQERPLRIGEPQHGVLHLAAARPLGWAEHALRDVEAVGRAILQHHWRGLRPATFEPQCLHGDLTSGGEVRQRREVDLEIDAEPEPAQQLREVAE</sequence>
<reference evidence="2" key="1">
    <citation type="submission" date="2022-11" db="EMBL/GenBank/DDBJ databases">
        <title>Minimal conservation of predation-associated metabolite biosynthetic gene clusters underscores biosynthetic potential of Myxococcota including descriptions for ten novel species: Archangium lansinium sp. nov., Myxococcus landrumus sp. nov., Nannocystis bai.</title>
        <authorList>
            <person name="Ahearne A."/>
            <person name="Stevens C."/>
            <person name="Phillips K."/>
        </authorList>
    </citation>
    <scope>NUCLEOTIDE SEQUENCE</scope>
    <source>
        <strain evidence="2">Na p29</strain>
    </source>
</reference>
<dbReference type="Proteomes" id="UP001150924">
    <property type="component" value="Unassembled WGS sequence"/>
</dbReference>
<comment type="caution">
    <text evidence="2">The sequence shown here is derived from an EMBL/GenBank/DDBJ whole genome shotgun (WGS) entry which is preliminary data.</text>
</comment>